<proteinExistence type="predicted"/>
<comment type="caution">
    <text evidence="2">The sequence shown here is derived from an EMBL/GenBank/DDBJ whole genome shotgun (WGS) entry which is preliminary data.</text>
</comment>
<sequence>MYLTAAGGLGDAAECGPQWSRVVANAYMPQAKTQDWATCGQHTGQPGKTDGMTPAYSRITPL</sequence>
<accession>A0A0F9DNY7</accession>
<evidence type="ECO:0000256" key="1">
    <source>
        <dbReference type="SAM" id="MobiDB-lite"/>
    </source>
</evidence>
<organism evidence="2">
    <name type="scientific">marine sediment metagenome</name>
    <dbReference type="NCBI Taxonomy" id="412755"/>
    <lineage>
        <taxon>unclassified sequences</taxon>
        <taxon>metagenomes</taxon>
        <taxon>ecological metagenomes</taxon>
    </lineage>
</organism>
<name>A0A0F9DNY7_9ZZZZ</name>
<evidence type="ECO:0000313" key="2">
    <source>
        <dbReference type="EMBL" id="KKL55501.1"/>
    </source>
</evidence>
<reference evidence="2" key="1">
    <citation type="journal article" date="2015" name="Nature">
        <title>Complex archaea that bridge the gap between prokaryotes and eukaryotes.</title>
        <authorList>
            <person name="Spang A."/>
            <person name="Saw J.H."/>
            <person name="Jorgensen S.L."/>
            <person name="Zaremba-Niedzwiedzka K."/>
            <person name="Martijn J."/>
            <person name="Lind A.E."/>
            <person name="van Eijk R."/>
            <person name="Schleper C."/>
            <person name="Guy L."/>
            <person name="Ettema T.J."/>
        </authorList>
    </citation>
    <scope>NUCLEOTIDE SEQUENCE</scope>
</reference>
<protein>
    <submittedName>
        <fullName evidence="2">Uncharacterized protein</fullName>
    </submittedName>
</protein>
<dbReference type="AlphaFoldDB" id="A0A0F9DNY7"/>
<gene>
    <name evidence="2" type="ORF">LCGC14_2254810</name>
</gene>
<dbReference type="EMBL" id="LAZR01030818">
    <property type="protein sequence ID" value="KKL55501.1"/>
    <property type="molecule type" value="Genomic_DNA"/>
</dbReference>
<feature type="region of interest" description="Disordered" evidence="1">
    <location>
        <begin position="41"/>
        <end position="62"/>
    </location>
</feature>